<organism evidence="1 2">
    <name type="scientific">Lysobacter niastensis</name>
    <dbReference type="NCBI Taxonomy" id="380629"/>
    <lineage>
        <taxon>Bacteria</taxon>
        <taxon>Pseudomonadati</taxon>
        <taxon>Pseudomonadota</taxon>
        <taxon>Gammaproteobacteria</taxon>
        <taxon>Lysobacterales</taxon>
        <taxon>Lysobacteraceae</taxon>
        <taxon>Lysobacter</taxon>
    </lineage>
</organism>
<evidence type="ECO:0000313" key="2">
    <source>
        <dbReference type="Proteomes" id="UP001251524"/>
    </source>
</evidence>
<dbReference type="EMBL" id="JAVDVY010000001">
    <property type="protein sequence ID" value="MDR7134331.1"/>
    <property type="molecule type" value="Genomic_DNA"/>
</dbReference>
<gene>
    <name evidence="1" type="ORF">J2X06_001515</name>
</gene>
<keyword evidence="2" id="KW-1185">Reference proteome</keyword>
<protein>
    <submittedName>
        <fullName evidence="1">Uncharacterized protein</fullName>
    </submittedName>
</protein>
<dbReference type="RefSeq" id="WP_310060400.1">
    <property type="nucleotide sequence ID" value="NZ_JAVDVY010000001.1"/>
</dbReference>
<comment type="caution">
    <text evidence="1">The sequence shown here is derived from an EMBL/GenBank/DDBJ whole genome shotgun (WGS) entry which is preliminary data.</text>
</comment>
<dbReference type="Proteomes" id="UP001251524">
    <property type="component" value="Unassembled WGS sequence"/>
</dbReference>
<name>A0ABU1W9Q7_9GAMM</name>
<reference evidence="1 2" key="1">
    <citation type="submission" date="2023-07" db="EMBL/GenBank/DDBJ databases">
        <title>Sorghum-associated microbial communities from plants grown in Nebraska, USA.</title>
        <authorList>
            <person name="Schachtman D."/>
        </authorList>
    </citation>
    <scope>NUCLEOTIDE SEQUENCE [LARGE SCALE GENOMIC DNA]</scope>
    <source>
        <strain evidence="1 2">BE198</strain>
    </source>
</reference>
<proteinExistence type="predicted"/>
<accession>A0ABU1W9Q7</accession>
<evidence type="ECO:0000313" key="1">
    <source>
        <dbReference type="EMBL" id="MDR7134331.1"/>
    </source>
</evidence>
<sequence length="72" mass="7856">MTPLDKPLRRQIEIEGVRYTVLIDPMGLRLTESGRRKGISLAWRDLVSGDAALATALQASMEEGTGQSEDSP</sequence>